<evidence type="ECO:0000313" key="2">
    <source>
        <dbReference type="Proteomes" id="UP001606210"/>
    </source>
</evidence>
<name>A0ABW7FDQ8_9BURK</name>
<proteinExistence type="predicted"/>
<dbReference type="EMBL" id="JBIGHV010000013">
    <property type="protein sequence ID" value="MFG6433553.1"/>
    <property type="molecule type" value="Genomic_DNA"/>
</dbReference>
<keyword evidence="2" id="KW-1185">Reference proteome</keyword>
<protein>
    <submittedName>
        <fullName evidence="1">Uncharacterized protein</fullName>
    </submittedName>
</protein>
<dbReference type="Proteomes" id="UP001606210">
    <property type="component" value="Unassembled WGS sequence"/>
</dbReference>
<dbReference type="RefSeq" id="WP_394484384.1">
    <property type="nucleotide sequence ID" value="NZ_JBIGHV010000013.1"/>
</dbReference>
<comment type="caution">
    <text evidence="1">The sequence shown here is derived from an EMBL/GenBank/DDBJ whole genome shotgun (WGS) entry which is preliminary data.</text>
</comment>
<reference evidence="1 2" key="1">
    <citation type="submission" date="2024-08" db="EMBL/GenBank/DDBJ databases">
        <authorList>
            <person name="Lu H."/>
        </authorList>
    </citation>
    <scope>NUCLEOTIDE SEQUENCE [LARGE SCALE GENOMIC DNA]</scope>
    <source>
        <strain evidence="1 2">LYH14W</strain>
    </source>
</reference>
<organism evidence="1 2">
    <name type="scientific">Pelomonas parva</name>
    <dbReference type="NCBI Taxonomy" id="3299032"/>
    <lineage>
        <taxon>Bacteria</taxon>
        <taxon>Pseudomonadati</taxon>
        <taxon>Pseudomonadota</taxon>
        <taxon>Betaproteobacteria</taxon>
        <taxon>Burkholderiales</taxon>
        <taxon>Sphaerotilaceae</taxon>
        <taxon>Roseateles</taxon>
    </lineage>
</organism>
<sequence length="217" mass="23028">MVSTGRESEHQQLDLLGAVATPLTESVASAPHKPGKGNSRDRVCVELRGLGDRLRAQAQRLHTTAAVLTRRAVLLLLDDRPSGDETAITTPADAPARGIVKVTLRVSRAHATSLTSRARAADMSQGDYVSSLLDGVAPVAMPADHASAVKALMASTDRLAALSADLNAFLRVLGRASVPQLEPYRASLTSLTKGVRQHLATAAELVAELRPARRPRR</sequence>
<accession>A0ABW7FDQ8</accession>
<gene>
    <name evidence="1" type="ORF">ACG00Y_26840</name>
</gene>
<evidence type="ECO:0000313" key="1">
    <source>
        <dbReference type="EMBL" id="MFG6433553.1"/>
    </source>
</evidence>